<dbReference type="GO" id="GO:0016758">
    <property type="term" value="F:hexosyltransferase activity"/>
    <property type="evidence" value="ECO:0007669"/>
    <property type="project" value="TreeGrafter"/>
</dbReference>
<dbReference type="InterPro" id="IPR004629">
    <property type="entry name" value="WecG_TagA_CpsF"/>
</dbReference>
<name>A0A926S0U7_9SPHI</name>
<accession>A0A926S0U7</accession>
<dbReference type="PANTHER" id="PTHR34136:SF1">
    <property type="entry name" value="UDP-N-ACETYL-D-MANNOSAMINURONIC ACID TRANSFERASE"/>
    <property type="match status" value="1"/>
</dbReference>
<evidence type="ECO:0000256" key="2">
    <source>
        <dbReference type="ARBA" id="ARBA00022679"/>
    </source>
</evidence>
<reference evidence="3" key="1">
    <citation type="submission" date="2020-09" db="EMBL/GenBank/DDBJ databases">
        <title>Novel species of Mucilaginibacter isolated from a glacier on the Tibetan Plateau.</title>
        <authorList>
            <person name="Liu Q."/>
            <person name="Xin Y.-H."/>
        </authorList>
    </citation>
    <scope>NUCLEOTIDE SEQUENCE</scope>
    <source>
        <strain evidence="3">ZB1P21</strain>
    </source>
</reference>
<dbReference type="CDD" id="cd06533">
    <property type="entry name" value="Glyco_transf_WecG_TagA"/>
    <property type="match status" value="1"/>
</dbReference>
<evidence type="ECO:0000313" key="4">
    <source>
        <dbReference type="Proteomes" id="UP000619078"/>
    </source>
</evidence>
<dbReference type="Proteomes" id="UP000619078">
    <property type="component" value="Unassembled WGS sequence"/>
</dbReference>
<protein>
    <submittedName>
        <fullName evidence="3">WecB/TagA/CpsF family glycosyltransferase</fullName>
    </submittedName>
</protein>
<dbReference type="EMBL" id="JACWMX010000003">
    <property type="protein sequence ID" value="MBD1393340.1"/>
    <property type="molecule type" value="Genomic_DNA"/>
</dbReference>
<dbReference type="RefSeq" id="WP_191163069.1">
    <property type="nucleotide sequence ID" value="NZ_JACWMX010000003.1"/>
</dbReference>
<dbReference type="NCBIfam" id="TIGR00696">
    <property type="entry name" value="wecG_tagA_cpsF"/>
    <property type="match status" value="1"/>
</dbReference>
<evidence type="ECO:0000313" key="3">
    <source>
        <dbReference type="EMBL" id="MBD1393340.1"/>
    </source>
</evidence>
<dbReference type="Pfam" id="PF03808">
    <property type="entry name" value="Glyco_tran_WecG"/>
    <property type="match status" value="1"/>
</dbReference>
<keyword evidence="1" id="KW-0328">Glycosyltransferase</keyword>
<sequence>MNRYETLKLFDYSIFTSSLDEFENINIDGKCVINTLNQYSYIIAEQDETFKTVLMQSDMLLPDGIGIVGAAKILKGKKIKKIAGADMHKHLLKKLSASGGSCFYLGSSDETLEGIRKRLAVEYPAIRVGTHSPPFKNEFNDSDNAILTKKINAFLPDVLFVGMTAPKQEKWVYVNKDQIDTKVICSIGAVFDFYSGTVKRPGKFWINLGLEWFIRLVNEPNHLWRRYLLYGPVFVYLVFKEKLILLSNRKRYIDEAH</sequence>
<evidence type="ECO:0000256" key="1">
    <source>
        <dbReference type="ARBA" id="ARBA00022676"/>
    </source>
</evidence>
<keyword evidence="2" id="KW-0808">Transferase</keyword>
<keyword evidence="4" id="KW-1185">Reference proteome</keyword>
<gene>
    <name evidence="3" type="ORF">IDJ76_09540</name>
</gene>
<comment type="caution">
    <text evidence="3">The sequence shown here is derived from an EMBL/GenBank/DDBJ whole genome shotgun (WGS) entry which is preliminary data.</text>
</comment>
<dbReference type="AlphaFoldDB" id="A0A926S0U7"/>
<proteinExistence type="predicted"/>
<dbReference type="PANTHER" id="PTHR34136">
    <property type="match status" value="1"/>
</dbReference>
<organism evidence="3 4">
    <name type="scientific">Mucilaginibacter glaciei</name>
    <dbReference type="NCBI Taxonomy" id="2772109"/>
    <lineage>
        <taxon>Bacteria</taxon>
        <taxon>Pseudomonadati</taxon>
        <taxon>Bacteroidota</taxon>
        <taxon>Sphingobacteriia</taxon>
        <taxon>Sphingobacteriales</taxon>
        <taxon>Sphingobacteriaceae</taxon>
        <taxon>Mucilaginibacter</taxon>
    </lineage>
</organism>